<protein>
    <submittedName>
        <fullName evidence="2">Uncharacterized protein</fullName>
    </submittedName>
</protein>
<dbReference type="InterPro" id="IPR055710">
    <property type="entry name" value="DUF7286"/>
</dbReference>
<reference evidence="2 3" key="1">
    <citation type="submission" date="2020-07" db="EMBL/GenBank/DDBJ databases">
        <title>Gai3-2, isolated from salt lake.</title>
        <authorList>
            <person name="Cui H."/>
            <person name="Shi X."/>
        </authorList>
    </citation>
    <scope>NUCLEOTIDE SEQUENCE [LARGE SCALE GENOMIC DNA]</scope>
    <source>
        <strain evidence="2 3">Gai3-2</strain>
    </source>
</reference>
<proteinExistence type="predicted"/>
<sequence>MNAGPLDSPGLGRQLTWRLTAVAEARGLAQYGGAPVRNVLANRHVELSTNAAALREQRTAFGRADADGRAGTVRATARVGTTDLLGPAVERGPAWTDTVLSATSAGDGDRVGELPATSGRSIGSNVTVGVDHAADLAFEQFLRDDLDEASRRSYRAEVTRSVRVVSSSKGRTPPRDPPGPDWTLVNDRRSVSTHVLDRTTRETTNPRTFLDTTLTVQVNHEAVRTWRNGTVIERTRVEWTEESTVRAGLEANRLDPDDGPERPVSPVFVEGGALDGPNLVDVRLIALDRFAGADRVDELARDAARDGGGTTTTVVTAERPGELEPWVYADVAALRERVRNVSVQVPRDDVAAGEANAPAALAATLREWRSSLIDAPETYDGVADRARVAARAKYLDLVIARLDDRAETAADRNDAYHDALTEADVPLTDRLDEVSDAATETLAPDPRPIGDGLAGEVVLTPDAEPGYLTLTAVPSERVRGAGSADSVHPLAARNTNVFTVPGDDVADSVTDTVLPERRTATLRTAGLSLVRANRTLAAEDDRTLRDQRDRLASEVDTSTAVVRGRATFLLADRAGDRLTARDRRAVLDAADARFAGLGVRAVAMTNGSYAGAVAQEGAARADLSPMERDWLGVHLRIALGSAASDERVAVPEGVTVGTVTAERRVTRSLVHDAVSEGTDRAAARLRERYAGGKFGPVVAGLPVAPVPGYWYATVNVWSVEVRGYYPRFAVEARLGAPDGAGTVLRYVRDGREVRFDADGDGVAEHVGRNERVSFQTRTVVLVAVPAGKSGVGDVDGNADERSAGWPCPNHTVPECGDEP</sequence>
<dbReference type="OrthoDB" id="124691at2157"/>
<evidence type="ECO:0000313" key="3">
    <source>
        <dbReference type="Proteomes" id="UP000509750"/>
    </source>
</evidence>
<dbReference type="Proteomes" id="UP000509750">
    <property type="component" value="Chromosome"/>
</dbReference>
<evidence type="ECO:0000313" key="2">
    <source>
        <dbReference type="EMBL" id="QLG26375.1"/>
    </source>
</evidence>
<name>A0A7D5KK50_9EURY</name>
<dbReference type="GeneID" id="56027553"/>
<keyword evidence="3" id="KW-1185">Reference proteome</keyword>
<dbReference type="EMBL" id="CP058529">
    <property type="protein sequence ID" value="QLG26375.1"/>
    <property type="molecule type" value="Genomic_DNA"/>
</dbReference>
<feature type="region of interest" description="Disordered" evidence="1">
    <location>
        <begin position="798"/>
        <end position="819"/>
    </location>
</feature>
<gene>
    <name evidence="2" type="ORF">HUG10_01930</name>
</gene>
<dbReference type="RefSeq" id="WP_179167950.1">
    <property type="nucleotide sequence ID" value="NZ_CP058529.1"/>
</dbReference>
<dbReference type="AlphaFoldDB" id="A0A7D5KK50"/>
<dbReference type="Pfam" id="PF23957">
    <property type="entry name" value="DUF7286"/>
    <property type="match status" value="1"/>
</dbReference>
<dbReference type="KEGG" id="halg:HUG10_01930"/>
<accession>A0A7D5KK50</accession>
<evidence type="ECO:0000256" key="1">
    <source>
        <dbReference type="SAM" id="MobiDB-lite"/>
    </source>
</evidence>
<organism evidence="2 3">
    <name type="scientific">Halorarum halophilum</name>
    <dbReference type="NCBI Taxonomy" id="2743090"/>
    <lineage>
        <taxon>Archaea</taxon>
        <taxon>Methanobacteriati</taxon>
        <taxon>Methanobacteriota</taxon>
        <taxon>Stenosarchaea group</taxon>
        <taxon>Halobacteria</taxon>
        <taxon>Halobacteriales</taxon>
        <taxon>Haloferacaceae</taxon>
        <taxon>Halorarum</taxon>
    </lineage>
</organism>